<comment type="caution">
    <text evidence="1">The sequence shown here is derived from an EMBL/GenBank/DDBJ whole genome shotgun (WGS) entry which is preliminary data.</text>
</comment>
<evidence type="ECO:0000313" key="1">
    <source>
        <dbReference type="EMBL" id="MBD8002566.1"/>
    </source>
</evidence>
<organism evidence="1 2">
    <name type="scientific">Phocaeicola faecium</name>
    <dbReference type="NCBI Taxonomy" id="2762213"/>
    <lineage>
        <taxon>Bacteria</taxon>
        <taxon>Pseudomonadati</taxon>
        <taxon>Bacteroidota</taxon>
        <taxon>Bacteroidia</taxon>
        <taxon>Bacteroidales</taxon>
        <taxon>Bacteroidaceae</taxon>
        <taxon>Phocaeicola</taxon>
    </lineage>
</organism>
<accession>A0ABR8VCT1</accession>
<keyword evidence="2" id="KW-1185">Reference proteome</keyword>
<dbReference type="Proteomes" id="UP000616346">
    <property type="component" value="Unassembled WGS sequence"/>
</dbReference>
<gene>
    <name evidence="1" type="ORF">H9626_10130</name>
</gene>
<dbReference type="RefSeq" id="WP_191710426.1">
    <property type="nucleotide sequence ID" value="NZ_JACSPQ010000011.1"/>
</dbReference>
<dbReference type="EMBL" id="JACSPQ010000011">
    <property type="protein sequence ID" value="MBD8002566.1"/>
    <property type="molecule type" value="Genomic_DNA"/>
</dbReference>
<evidence type="ECO:0000313" key="2">
    <source>
        <dbReference type="Proteomes" id="UP000616346"/>
    </source>
</evidence>
<protein>
    <submittedName>
        <fullName evidence="1">Uncharacterized protein</fullName>
    </submittedName>
</protein>
<proteinExistence type="predicted"/>
<name>A0ABR8VCT1_9BACT</name>
<sequence>MKNFSKWEKEFRAQNLYAFNGDTNGLLWLKTRAVCRSKQLKKFTEINKITLTTTKIAEQNVELFELLEKKPDAMLLLNEFLNNQEHEWYKSLGIDEEQLKNDLYKIHHYAWGGDQNNSLDKHLISRYVKVISKFDVLASKQSEIADNAWNYVQTSWYNNWTSYLIEALFKRHKKVISAVGEIKSVDFFLDDNPIDLKVTFFPNQYLNEKLKEKLGKKEISWLKEKAKENNITIDANQTETQQIYTISEKLSEIGRKDIISDLNAKRKEIIDEAQTNPIELMTWLYANQGEMRFGAENRLFVILTDANDISQSWKMKRAFSLIEPKINNYLNNFTRTSLKKIDFTFKGNSYTSLADVIFVTKN</sequence>
<reference evidence="1 2" key="1">
    <citation type="submission" date="2020-08" db="EMBL/GenBank/DDBJ databases">
        <title>A Genomic Blueprint of the Chicken Gut Microbiome.</title>
        <authorList>
            <person name="Gilroy R."/>
            <person name="Ravi A."/>
            <person name="Getino M."/>
            <person name="Pursley I."/>
            <person name="Horton D.L."/>
            <person name="Alikhan N.-F."/>
            <person name="Baker D."/>
            <person name="Gharbi K."/>
            <person name="Hall N."/>
            <person name="Watson M."/>
            <person name="Adriaenssens E.M."/>
            <person name="Foster-Nyarko E."/>
            <person name="Jarju S."/>
            <person name="Secka A."/>
            <person name="Antonio M."/>
            <person name="Oren A."/>
            <person name="Chaudhuri R."/>
            <person name="La Ragione R.M."/>
            <person name="Hildebrand F."/>
            <person name="Pallen M.J."/>
        </authorList>
    </citation>
    <scope>NUCLEOTIDE SEQUENCE [LARGE SCALE GENOMIC DNA]</scope>
    <source>
        <strain evidence="1 2">Sa1YUN3</strain>
    </source>
</reference>